<keyword evidence="4" id="KW-0808">Transferase</keyword>
<comment type="caution">
    <text evidence="9">The sequence shown here is derived from an EMBL/GenBank/DDBJ whole genome shotgun (WGS) entry which is preliminary data.</text>
</comment>
<accession>A0A7W3PM58</accession>
<feature type="transmembrane region" description="Helical" evidence="8">
    <location>
        <begin position="483"/>
        <end position="512"/>
    </location>
</feature>
<evidence type="ECO:0000256" key="1">
    <source>
        <dbReference type="ARBA" id="ARBA00004651"/>
    </source>
</evidence>
<dbReference type="GO" id="GO:0016763">
    <property type="term" value="F:pentosyltransferase activity"/>
    <property type="evidence" value="ECO:0007669"/>
    <property type="project" value="TreeGrafter"/>
</dbReference>
<evidence type="ECO:0000313" key="9">
    <source>
        <dbReference type="EMBL" id="MBA8816657.1"/>
    </source>
</evidence>
<dbReference type="PANTHER" id="PTHR33908">
    <property type="entry name" value="MANNOSYLTRANSFERASE YKCB-RELATED"/>
    <property type="match status" value="1"/>
</dbReference>
<comment type="subcellular location">
    <subcellularLocation>
        <location evidence="1">Cell membrane</location>
        <topology evidence="1">Multi-pass membrane protein</topology>
    </subcellularLocation>
</comment>
<dbReference type="Pfam" id="PF09913">
    <property type="entry name" value="DUF2142"/>
    <property type="match status" value="1"/>
</dbReference>
<dbReference type="InterPro" id="IPR018674">
    <property type="entry name" value="DUF2142_membrane"/>
</dbReference>
<evidence type="ECO:0000256" key="3">
    <source>
        <dbReference type="ARBA" id="ARBA00022676"/>
    </source>
</evidence>
<gene>
    <name evidence="9" type="ORF">FHX48_001730</name>
</gene>
<evidence type="ECO:0000256" key="6">
    <source>
        <dbReference type="ARBA" id="ARBA00022989"/>
    </source>
</evidence>
<dbReference type="EMBL" id="JACGWY010000002">
    <property type="protein sequence ID" value="MBA8816657.1"/>
    <property type="molecule type" value="Genomic_DNA"/>
</dbReference>
<evidence type="ECO:0000256" key="4">
    <source>
        <dbReference type="ARBA" id="ARBA00022679"/>
    </source>
</evidence>
<evidence type="ECO:0000256" key="7">
    <source>
        <dbReference type="ARBA" id="ARBA00023136"/>
    </source>
</evidence>
<feature type="transmembrane region" description="Helical" evidence="8">
    <location>
        <begin position="270"/>
        <end position="289"/>
    </location>
</feature>
<dbReference type="GO" id="GO:0009103">
    <property type="term" value="P:lipopolysaccharide biosynthetic process"/>
    <property type="evidence" value="ECO:0007669"/>
    <property type="project" value="UniProtKB-ARBA"/>
</dbReference>
<keyword evidence="5 8" id="KW-0812">Transmembrane</keyword>
<sequence>MRSTLRAVDSRDPSELPQPPLTERAPLLVWVLTAALIFVCATWSILTPPLLAPDETSHLSSVLRVANDLSWPDPGEARIPEYVTLLSDEWEEAPSERSILSDLATQYPNASDRVDQMTQHPPLYYVIAAGVVNVFDAQDWRWDQAVLLARLLGAVLASPLVWLAWSATRTLTRSRKAGIVAAMGIFVVPGFAQMLGVTNNDTFAILMGSIVAWLSIKILCGDRRRSVLLGLGIAFGITGLAKGTLLAYGVLVVLALIFGARHPRAWPQRLWQATWPLLVSLVFGQWWWIRNIVLFGTLQPYGYLLSDTTWAPGTGPSILDFIDEMWRVTSATFWGWFGRVNAPLPQILVDFATVTCVVLVVTGLLRRKNTLRTAAILASPIVVSAILMLRVSWGAYAETTEYRGLHGRYFYPFIVLGLALAALAISNIVRERSARVALGLGTIAASVFMAFFGLAVSGIYFYGDDLWAQWRGALTNWIFHSSSLPAGTTIVIAGLACALLIAGAVMSVRAILVSPEDREQREFAG</sequence>
<organism evidence="9 10">
    <name type="scientific">Microbacterium halimionae</name>
    <dbReference type="NCBI Taxonomy" id="1526413"/>
    <lineage>
        <taxon>Bacteria</taxon>
        <taxon>Bacillati</taxon>
        <taxon>Actinomycetota</taxon>
        <taxon>Actinomycetes</taxon>
        <taxon>Micrococcales</taxon>
        <taxon>Microbacteriaceae</taxon>
        <taxon>Microbacterium</taxon>
    </lineage>
</organism>
<dbReference type="InterPro" id="IPR050297">
    <property type="entry name" value="LipidA_mod_glycosyltrf_83"/>
</dbReference>
<feature type="transmembrane region" description="Helical" evidence="8">
    <location>
        <begin position="27"/>
        <end position="46"/>
    </location>
</feature>
<feature type="transmembrane region" description="Helical" evidence="8">
    <location>
        <begin position="377"/>
        <end position="397"/>
    </location>
</feature>
<evidence type="ECO:0000313" key="10">
    <source>
        <dbReference type="Proteomes" id="UP000526083"/>
    </source>
</evidence>
<reference evidence="9 10" key="1">
    <citation type="submission" date="2020-07" db="EMBL/GenBank/DDBJ databases">
        <title>Sequencing the genomes of 1000 actinobacteria strains.</title>
        <authorList>
            <person name="Klenk H.-P."/>
        </authorList>
    </citation>
    <scope>NUCLEOTIDE SEQUENCE [LARGE SCALE GENOMIC DNA]</scope>
    <source>
        <strain evidence="9 10">DSM 27576</strain>
    </source>
</reference>
<dbReference type="AlphaFoldDB" id="A0A7W3PM58"/>
<feature type="transmembrane region" description="Helical" evidence="8">
    <location>
        <begin position="202"/>
        <end position="220"/>
    </location>
</feature>
<keyword evidence="10" id="KW-1185">Reference proteome</keyword>
<evidence type="ECO:0000256" key="5">
    <source>
        <dbReference type="ARBA" id="ARBA00022692"/>
    </source>
</evidence>
<evidence type="ECO:0000256" key="2">
    <source>
        <dbReference type="ARBA" id="ARBA00022475"/>
    </source>
</evidence>
<dbReference type="RefSeq" id="WP_167046975.1">
    <property type="nucleotide sequence ID" value="NZ_JAAOZB010000001.1"/>
</dbReference>
<feature type="transmembrane region" description="Helical" evidence="8">
    <location>
        <begin position="227"/>
        <end position="258"/>
    </location>
</feature>
<name>A0A7W3PM58_9MICO</name>
<feature type="transmembrane region" description="Helical" evidence="8">
    <location>
        <begin position="436"/>
        <end position="463"/>
    </location>
</feature>
<keyword evidence="6 8" id="KW-1133">Transmembrane helix</keyword>
<proteinExistence type="predicted"/>
<feature type="transmembrane region" description="Helical" evidence="8">
    <location>
        <begin position="177"/>
        <end position="196"/>
    </location>
</feature>
<protein>
    <submittedName>
        <fullName evidence="9">MFS family permease</fullName>
    </submittedName>
</protein>
<dbReference type="PANTHER" id="PTHR33908:SF11">
    <property type="entry name" value="MEMBRANE PROTEIN"/>
    <property type="match status" value="1"/>
</dbReference>
<evidence type="ECO:0000256" key="8">
    <source>
        <dbReference type="SAM" id="Phobius"/>
    </source>
</evidence>
<feature type="transmembrane region" description="Helical" evidence="8">
    <location>
        <begin position="409"/>
        <end position="429"/>
    </location>
</feature>
<keyword evidence="2" id="KW-1003">Cell membrane</keyword>
<keyword evidence="3" id="KW-0328">Glycosyltransferase</keyword>
<keyword evidence="7 8" id="KW-0472">Membrane</keyword>
<feature type="transmembrane region" description="Helical" evidence="8">
    <location>
        <begin position="145"/>
        <end position="165"/>
    </location>
</feature>
<dbReference type="Proteomes" id="UP000526083">
    <property type="component" value="Unassembled WGS sequence"/>
</dbReference>
<dbReference type="GO" id="GO:0005886">
    <property type="term" value="C:plasma membrane"/>
    <property type="evidence" value="ECO:0007669"/>
    <property type="project" value="UniProtKB-SubCell"/>
</dbReference>